<proteinExistence type="predicted"/>
<accession>A0A418AT85</accession>
<reference evidence="4 5" key="1">
    <citation type="submission" date="2018-08" db="EMBL/GenBank/DDBJ databases">
        <title>Aphanomyces genome sequencing and annotation.</title>
        <authorList>
            <person name="Minardi D."/>
            <person name="Oidtmann B."/>
            <person name="Van Der Giezen M."/>
            <person name="Studholme D.J."/>
        </authorList>
    </citation>
    <scope>NUCLEOTIDE SEQUENCE [LARGE SCALE GENOMIC DNA]</scope>
    <source>
        <strain evidence="4 5">NJM0002</strain>
    </source>
</reference>
<feature type="region of interest" description="Disordered" evidence="1">
    <location>
        <begin position="320"/>
        <end position="341"/>
    </location>
</feature>
<organism evidence="4 5">
    <name type="scientific">Aphanomyces invadans</name>
    <dbReference type="NCBI Taxonomy" id="157072"/>
    <lineage>
        <taxon>Eukaryota</taxon>
        <taxon>Sar</taxon>
        <taxon>Stramenopiles</taxon>
        <taxon>Oomycota</taxon>
        <taxon>Saprolegniomycetes</taxon>
        <taxon>Saprolegniales</taxon>
        <taxon>Verrucalvaceae</taxon>
        <taxon>Aphanomyces</taxon>
    </lineage>
</organism>
<evidence type="ECO:0000256" key="1">
    <source>
        <dbReference type="SAM" id="MobiDB-lite"/>
    </source>
</evidence>
<comment type="caution">
    <text evidence="4">The sequence shown here is derived from an EMBL/GenBank/DDBJ whole genome shotgun (WGS) entry which is preliminary data.</text>
</comment>
<dbReference type="Proteomes" id="UP000285060">
    <property type="component" value="Unassembled WGS sequence"/>
</dbReference>
<keyword evidence="2" id="KW-1133">Transmembrane helix</keyword>
<feature type="transmembrane region" description="Helical" evidence="2">
    <location>
        <begin position="281"/>
        <end position="302"/>
    </location>
</feature>
<evidence type="ECO:0000313" key="4">
    <source>
        <dbReference type="EMBL" id="RHY28522.1"/>
    </source>
</evidence>
<evidence type="ECO:0000313" key="5">
    <source>
        <dbReference type="Proteomes" id="UP000285060"/>
    </source>
</evidence>
<keyword evidence="2" id="KW-0472">Membrane</keyword>
<protein>
    <submittedName>
        <fullName evidence="4">Uncharacterized protein</fullName>
    </submittedName>
</protein>
<gene>
    <name evidence="4" type="ORF">DYB32_005906</name>
</gene>
<dbReference type="EMBL" id="QUSY01000569">
    <property type="protein sequence ID" value="RHY28522.1"/>
    <property type="molecule type" value="Genomic_DNA"/>
</dbReference>
<dbReference type="AlphaFoldDB" id="A0A418AT85"/>
<name>A0A418AT85_9STRA</name>
<keyword evidence="2" id="KW-0812">Transmembrane</keyword>
<evidence type="ECO:0000256" key="2">
    <source>
        <dbReference type="SAM" id="Phobius"/>
    </source>
</evidence>
<keyword evidence="3" id="KW-0732">Signal</keyword>
<feature type="chain" id="PRO_5019525755" evidence="3">
    <location>
        <begin position="17"/>
        <end position="354"/>
    </location>
</feature>
<feature type="signal peptide" evidence="3">
    <location>
        <begin position="1"/>
        <end position="16"/>
    </location>
</feature>
<evidence type="ECO:0000256" key="3">
    <source>
        <dbReference type="SAM" id="SignalP"/>
    </source>
</evidence>
<keyword evidence="5" id="KW-1185">Reference proteome</keyword>
<sequence length="354" mass="39238">MMRVVLTSAAVAMASANDNAFPPLYLNPCVNVEGDARYCFPTSHACTSTTFGACPKSGVHAHSHCTEDAPGFQASGAFAGKCVLPADTQCVKRESASPVTSVRRDVVPTPLKTTTWVCRNKVLSTSISLHRDMLGMLAFLRHDMKPSMLAFLHRDMKPGMLAFLHRDMKPGMLASLHRDMKPGMLAFLHRDMKPSMLAFLRHDMKPSMLAFLQREMKPSMLAFLRHDMKPGMLAFLQREMKLSMLAFLRHDMKLGMLAFLRHDMKPGMLAFRLFLRHLSKYSVGLTVGMVGVAAVVIVAFLAMRKRNSARYLDDQQDHLVTPAMPHPEQSGPNLLGSGALTPTLNTEKSKILSV</sequence>